<proteinExistence type="predicted"/>
<dbReference type="EMBL" id="JMTK01000002">
    <property type="protein sequence ID" value="KJZ81714.1"/>
    <property type="molecule type" value="Genomic_DNA"/>
</dbReference>
<sequence>MKKAINIKMKTASKQNEVKRKLYEFKDQLNKKYGSTLSYVGTNKNIE</sequence>
<protein>
    <submittedName>
        <fullName evidence="1">Uncharacterized protein</fullName>
    </submittedName>
</protein>
<dbReference type="Proteomes" id="UP000033731">
    <property type="component" value="Unassembled WGS sequence"/>
</dbReference>
<gene>
    <name evidence="1" type="ORF">DJ66_0436</name>
</gene>
<evidence type="ECO:0000313" key="1">
    <source>
        <dbReference type="EMBL" id="KJZ81714.1"/>
    </source>
</evidence>
<accession>A0A0F4VK15</accession>
<dbReference type="PATRIC" id="fig|556287.9.peg.459"/>
<reference evidence="1 2" key="1">
    <citation type="journal article" date="2015" name="Phytopathology">
        <title>Genomes of Candidatus Liberibacter solanacearum haplotype A from New Zealand and the USA suggest significant genome plasticity in the species.</title>
        <authorList>
            <person name="Thompson S.M."/>
            <person name="Johnson C.P."/>
            <person name="Lu A.Y."/>
            <person name="Frampton R.A."/>
            <person name="Sullivan K.L."/>
            <person name="Fiers M.W."/>
            <person name="Crowhurst R.N."/>
            <person name="Pitman A.R."/>
            <person name="Scott I."/>
            <person name="Gudmestad N.C."/>
            <person name="Smith G.R."/>
        </authorList>
    </citation>
    <scope>NUCLEOTIDE SEQUENCE [LARGE SCALE GENOMIC DNA]</scope>
    <source>
        <strain evidence="1 2">LsoNZ1</strain>
    </source>
</reference>
<evidence type="ECO:0000313" key="2">
    <source>
        <dbReference type="Proteomes" id="UP000033731"/>
    </source>
</evidence>
<dbReference type="AlphaFoldDB" id="A0A0F4VK15"/>
<organism evidence="1 2">
    <name type="scientific">Candidatus Liberibacter solanacearum</name>
    <dbReference type="NCBI Taxonomy" id="556287"/>
    <lineage>
        <taxon>Bacteria</taxon>
        <taxon>Pseudomonadati</taxon>
        <taxon>Pseudomonadota</taxon>
        <taxon>Alphaproteobacteria</taxon>
        <taxon>Hyphomicrobiales</taxon>
        <taxon>Rhizobiaceae</taxon>
        <taxon>Liberibacter</taxon>
    </lineage>
</organism>
<comment type="caution">
    <text evidence="1">The sequence shown here is derived from an EMBL/GenBank/DDBJ whole genome shotgun (WGS) entry which is preliminary data.</text>
</comment>
<keyword evidence="2" id="KW-1185">Reference proteome</keyword>
<name>A0A0F4VK15_9HYPH</name>